<dbReference type="EMBL" id="BAABUK010000003">
    <property type="protein sequence ID" value="GAA5808149.1"/>
    <property type="molecule type" value="Genomic_DNA"/>
</dbReference>
<dbReference type="InterPro" id="IPR027417">
    <property type="entry name" value="P-loop_NTPase"/>
</dbReference>
<comment type="caution">
    <text evidence="1">The sequence shown here is derived from an EMBL/GenBank/DDBJ whole genome shotgun (WGS) entry which is preliminary data.</text>
</comment>
<dbReference type="InterPro" id="IPR040632">
    <property type="entry name" value="Sulfotransfer_4"/>
</dbReference>
<proteinExistence type="predicted"/>
<evidence type="ECO:0000313" key="1">
    <source>
        <dbReference type="EMBL" id="GAA5808149.1"/>
    </source>
</evidence>
<dbReference type="Gene3D" id="3.40.50.300">
    <property type="entry name" value="P-loop containing nucleotide triphosphate hydrolases"/>
    <property type="match status" value="1"/>
</dbReference>
<keyword evidence="2" id="KW-1185">Reference proteome</keyword>
<dbReference type="PANTHER" id="PTHR36978">
    <property type="entry name" value="P-LOOP CONTAINING NUCLEOTIDE TRIPHOSPHATE HYDROLASE"/>
    <property type="match status" value="1"/>
</dbReference>
<sequence>MAPVKVIGAGFGRTGTESLRFALDILGYKTHHMKCFLTDPSMDCNGFYNAYHNREEADWDQLFEGYDAVTDFSAATFYYDLYKKYPDAKVILTVRSADSWYTSIKNTTFWTAKEFPIPDEGTRAFDVARLCKTICLDGKIFDPESFLQEEKIKQLYRDHIEDVKKSIPEDQLLVVELGEGWERICKFLGKDVPDVPYPRSNSTTEFVNFFLNRERTAGVAPPLSQPVLSQSL</sequence>
<dbReference type="PANTHER" id="PTHR36978:SF4">
    <property type="entry name" value="P-LOOP CONTAINING NUCLEOSIDE TRIPHOSPHATE HYDROLASE PROTEIN"/>
    <property type="match status" value="1"/>
</dbReference>
<evidence type="ECO:0000313" key="2">
    <source>
        <dbReference type="Proteomes" id="UP001473302"/>
    </source>
</evidence>
<protein>
    <recommendedName>
        <fullName evidence="3">P-loop containing nucleoside triphosphate hydrolase protein</fullName>
    </recommendedName>
</protein>
<accession>A0ABP9YMS9</accession>
<organism evidence="1 2">
    <name type="scientific">Mucor flavus</name>
    <dbReference type="NCBI Taxonomy" id="439312"/>
    <lineage>
        <taxon>Eukaryota</taxon>
        <taxon>Fungi</taxon>
        <taxon>Fungi incertae sedis</taxon>
        <taxon>Mucoromycota</taxon>
        <taxon>Mucoromycotina</taxon>
        <taxon>Mucoromycetes</taxon>
        <taxon>Mucorales</taxon>
        <taxon>Mucorineae</taxon>
        <taxon>Mucoraceae</taxon>
        <taxon>Mucor</taxon>
    </lineage>
</organism>
<dbReference type="SUPFAM" id="SSF52540">
    <property type="entry name" value="P-loop containing nucleoside triphosphate hydrolases"/>
    <property type="match status" value="1"/>
</dbReference>
<dbReference type="Pfam" id="PF17784">
    <property type="entry name" value="Sulfotransfer_4"/>
    <property type="match status" value="1"/>
</dbReference>
<dbReference type="Proteomes" id="UP001473302">
    <property type="component" value="Unassembled WGS sequence"/>
</dbReference>
<evidence type="ECO:0008006" key="3">
    <source>
        <dbReference type="Google" id="ProtNLM"/>
    </source>
</evidence>
<gene>
    <name evidence="1" type="ORF">MFLAVUS_001533</name>
</gene>
<name>A0ABP9YMS9_9FUNG</name>
<reference evidence="1 2" key="1">
    <citation type="submission" date="2024-04" db="EMBL/GenBank/DDBJ databases">
        <title>genome sequences of Mucor flavus KT1a and Helicostylum pulchrum KT1b strains isolated from the surface of a dry-aged beef.</title>
        <authorList>
            <person name="Toyotome T."/>
            <person name="Hosono M."/>
            <person name="Torimaru M."/>
            <person name="Fukuda K."/>
            <person name="Mikami N."/>
        </authorList>
    </citation>
    <scope>NUCLEOTIDE SEQUENCE [LARGE SCALE GENOMIC DNA]</scope>
    <source>
        <strain evidence="1 2">KT1a</strain>
    </source>
</reference>